<dbReference type="InterPro" id="IPR014030">
    <property type="entry name" value="Ketoacyl_synth_N"/>
</dbReference>
<dbReference type="SUPFAM" id="SSF53901">
    <property type="entry name" value="Thiolase-like"/>
    <property type="match status" value="2"/>
</dbReference>
<dbReference type="InterPro" id="IPR016039">
    <property type="entry name" value="Thiolase-like"/>
</dbReference>
<protein>
    <submittedName>
        <fullName evidence="6">Actinorhodin polyketide putative beta-ketoacyl synthase 2</fullName>
    </submittedName>
</protein>
<evidence type="ECO:0000256" key="1">
    <source>
        <dbReference type="ARBA" id="ARBA00008467"/>
    </source>
</evidence>
<keyword evidence="7" id="KW-1185">Reference proteome</keyword>
<name>A0A919JAG2_9ACTN</name>
<dbReference type="EMBL" id="BOMQ01000011">
    <property type="protein sequence ID" value="GIE47369.1"/>
    <property type="molecule type" value="Genomic_DNA"/>
</dbReference>
<organism evidence="6 7">
    <name type="scientific">Actinoplanes nipponensis</name>
    <dbReference type="NCBI Taxonomy" id="135950"/>
    <lineage>
        <taxon>Bacteria</taxon>
        <taxon>Bacillati</taxon>
        <taxon>Actinomycetota</taxon>
        <taxon>Actinomycetes</taxon>
        <taxon>Micromonosporales</taxon>
        <taxon>Micromonosporaceae</taxon>
        <taxon>Actinoplanes</taxon>
    </lineage>
</organism>
<accession>A0A919JAG2</accession>
<comment type="caution">
    <text evidence="6">The sequence shown here is derived from an EMBL/GenBank/DDBJ whole genome shotgun (WGS) entry which is preliminary data.</text>
</comment>
<dbReference type="RefSeq" id="WP_203765384.1">
    <property type="nucleotide sequence ID" value="NZ_BAAAYJ010000064.1"/>
</dbReference>
<gene>
    <name evidence="6" type="ORF">Ani05nite_09030</name>
</gene>
<dbReference type="GO" id="GO:0004315">
    <property type="term" value="F:3-oxoacyl-[acyl-carrier-protein] synthase activity"/>
    <property type="evidence" value="ECO:0007669"/>
    <property type="project" value="TreeGrafter"/>
</dbReference>
<dbReference type="InterPro" id="IPR000794">
    <property type="entry name" value="Beta-ketoacyl_synthase"/>
</dbReference>
<dbReference type="CDD" id="cd00832">
    <property type="entry name" value="CLF"/>
    <property type="match status" value="1"/>
</dbReference>
<dbReference type="Proteomes" id="UP000647172">
    <property type="component" value="Unassembled WGS sequence"/>
</dbReference>
<keyword evidence="2 4" id="KW-0808">Transferase</keyword>
<evidence type="ECO:0000256" key="2">
    <source>
        <dbReference type="ARBA" id="ARBA00022679"/>
    </source>
</evidence>
<keyword evidence="3" id="KW-0012">Acyltransferase</keyword>
<reference evidence="6" key="1">
    <citation type="submission" date="2021-01" db="EMBL/GenBank/DDBJ databases">
        <title>Whole genome shotgun sequence of Actinoplanes nipponensis NBRC 14063.</title>
        <authorList>
            <person name="Komaki H."/>
            <person name="Tamura T."/>
        </authorList>
    </citation>
    <scope>NUCLEOTIDE SEQUENCE</scope>
    <source>
        <strain evidence="6">NBRC 14063</strain>
    </source>
</reference>
<dbReference type="GO" id="GO:0006633">
    <property type="term" value="P:fatty acid biosynthetic process"/>
    <property type="evidence" value="ECO:0007669"/>
    <property type="project" value="TreeGrafter"/>
</dbReference>
<dbReference type="Pfam" id="PF02801">
    <property type="entry name" value="Ketoacyl-synt_C"/>
    <property type="match status" value="1"/>
</dbReference>
<evidence type="ECO:0000313" key="6">
    <source>
        <dbReference type="EMBL" id="GIE47369.1"/>
    </source>
</evidence>
<proteinExistence type="inferred from homology"/>
<evidence type="ECO:0000256" key="3">
    <source>
        <dbReference type="ARBA" id="ARBA00023315"/>
    </source>
</evidence>
<dbReference type="SMART" id="SM00825">
    <property type="entry name" value="PKS_KS"/>
    <property type="match status" value="1"/>
</dbReference>
<evidence type="ECO:0000259" key="5">
    <source>
        <dbReference type="PROSITE" id="PS52004"/>
    </source>
</evidence>
<dbReference type="InterPro" id="IPR014031">
    <property type="entry name" value="Ketoacyl_synth_C"/>
</dbReference>
<evidence type="ECO:0000256" key="4">
    <source>
        <dbReference type="RuleBase" id="RU003694"/>
    </source>
</evidence>
<dbReference type="PROSITE" id="PS52004">
    <property type="entry name" value="KS3_2"/>
    <property type="match status" value="1"/>
</dbReference>
<dbReference type="InterPro" id="IPR020841">
    <property type="entry name" value="PKS_Beta-ketoAc_synthase_dom"/>
</dbReference>
<dbReference type="Gene3D" id="3.40.47.10">
    <property type="match status" value="2"/>
</dbReference>
<evidence type="ECO:0000313" key="7">
    <source>
        <dbReference type="Proteomes" id="UP000647172"/>
    </source>
</evidence>
<sequence length="411" mass="42240">MSAAVTGLGVLAPNGVGTGDYWRHTRAGTSGIRPITRFDASRYPIRLAGEVRDFDPAAHLPGRLVPQTDRMTQLALVATEWALADAGLAPDAAHDFDFGVVTSASAGGLEFGQRELQKLWTQGPSTVSAYMSFSWFYAVNTGQISIRHKLRGPAAALVTEQAGGLDAVGLSRRLVADGTPVVITAGVDGALCPMGVAGQVPAGQWSTCDDPARAYRPFDAGASGGVAGEGGAVLVIEDGAAARRRGARVYGEIAGYAATFDPPPGSDREPGLGRAAATALRQADLVPDEIDVVLADAAGTLAGDRAEADALEKLFGPRGVPVTAPKTMTGRLSAGAGTLDVATALLAMRDGIIPPTVNTGGDGYGHQIDLVTSLRHVPVRTALVLARGIGGFNAAVVLRAADRRSEGMEEA</sequence>
<comment type="similarity">
    <text evidence="1 4">Belongs to the thiolase-like superfamily. Beta-ketoacyl-ACP synthases family.</text>
</comment>
<dbReference type="PANTHER" id="PTHR11712:SF322">
    <property type="entry name" value="POLYKETIDE BETA-KETOACYL SYNTHASE 2-RELATED"/>
    <property type="match status" value="1"/>
</dbReference>
<dbReference type="PANTHER" id="PTHR11712">
    <property type="entry name" value="POLYKETIDE SYNTHASE-RELATED"/>
    <property type="match status" value="1"/>
</dbReference>
<dbReference type="AlphaFoldDB" id="A0A919JAG2"/>
<feature type="domain" description="Ketosynthase family 3 (KS3)" evidence="5">
    <location>
        <begin position="1"/>
        <end position="400"/>
    </location>
</feature>
<dbReference type="Pfam" id="PF00109">
    <property type="entry name" value="ketoacyl-synt"/>
    <property type="match status" value="1"/>
</dbReference>